<dbReference type="Gene3D" id="3.40.50.720">
    <property type="entry name" value="NAD(P)-binding Rossmann-like Domain"/>
    <property type="match status" value="1"/>
</dbReference>
<dbReference type="Proteomes" id="UP000787635">
    <property type="component" value="Unassembled WGS sequence"/>
</dbReference>
<name>A0ABX1EA18_9PROT</name>
<organism evidence="1 2">
    <name type="scientific">Falsiroseomonas selenitidurans</name>
    <dbReference type="NCBI Taxonomy" id="2716335"/>
    <lineage>
        <taxon>Bacteria</taxon>
        <taxon>Pseudomonadati</taxon>
        <taxon>Pseudomonadota</taxon>
        <taxon>Alphaproteobacteria</taxon>
        <taxon>Acetobacterales</taxon>
        <taxon>Roseomonadaceae</taxon>
        <taxon>Falsiroseomonas</taxon>
    </lineage>
</organism>
<dbReference type="InterPro" id="IPR036291">
    <property type="entry name" value="NAD(P)-bd_dom_sf"/>
</dbReference>
<feature type="non-terminal residue" evidence="1">
    <location>
        <position position="1"/>
    </location>
</feature>
<dbReference type="Gene3D" id="3.90.180.10">
    <property type="entry name" value="Medium-chain alcohol dehydrogenases, catalytic domain"/>
    <property type="match status" value="1"/>
</dbReference>
<proteinExistence type="predicted"/>
<accession>A0ABX1EA18</accession>
<protein>
    <submittedName>
        <fullName evidence="1">Oxidoreductase</fullName>
    </submittedName>
</protein>
<evidence type="ECO:0000313" key="2">
    <source>
        <dbReference type="Proteomes" id="UP000787635"/>
    </source>
</evidence>
<reference evidence="1 2" key="1">
    <citation type="submission" date="2020-03" db="EMBL/GenBank/DDBJ databases">
        <title>Roseomonas selenitidurans sp. nov. isolated from urban soil.</title>
        <authorList>
            <person name="Liu H."/>
        </authorList>
    </citation>
    <scope>NUCLEOTIDE SEQUENCE [LARGE SCALE GENOMIC DNA]</scope>
    <source>
        <strain evidence="1 2">BU-1</strain>
    </source>
</reference>
<evidence type="ECO:0000313" key="1">
    <source>
        <dbReference type="EMBL" id="NKC33866.1"/>
    </source>
</evidence>
<sequence length="114" mass="11743">AAAVDVLGGATLARLSGGTQRGGTVVALGDVRGRALHTGLAPFIRRGVTLVGLDMREAVQSRRAAGWARWAERGPAGLDAVIQRVALDAAPDAARALLDGRMQGRAVLRLGAPR</sequence>
<dbReference type="EMBL" id="JAAVNE010000057">
    <property type="protein sequence ID" value="NKC33866.1"/>
    <property type="molecule type" value="Genomic_DNA"/>
</dbReference>
<gene>
    <name evidence="1" type="ORF">HEQ75_23600</name>
</gene>
<keyword evidence="2" id="KW-1185">Reference proteome</keyword>
<comment type="caution">
    <text evidence="1">The sequence shown here is derived from an EMBL/GenBank/DDBJ whole genome shotgun (WGS) entry which is preliminary data.</text>
</comment>
<dbReference type="SUPFAM" id="SSF51735">
    <property type="entry name" value="NAD(P)-binding Rossmann-fold domains"/>
    <property type="match status" value="1"/>
</dbReference>